<dbReference type="Pfam" id="PF07103">
    <property type="entry name" value="DUF1365"/>
    <property type="match status" value="1"/>
</dbReference>
<dbReference type="InterPro" id="IPR010775">
    <property type="entry name" value="DUF1365"/>
</dbReference>
<reference evidence="1 2" key="1">
    <citation type="submission" date="2018-05" db="EMBL/GenBank/DDBJ databases">
        <title>Streptomyces venezuelae.</title>
        <authorList>
            <person name="Kim W."/>
            <person name="Lee N."/>
            <person name="Cho B.-K."/>
        </authorList>
    </citation>
    <scope>NUCLEOTIDE SEQUENCE [LARGE SCALE GENOMIC DNA]</scope>
    <source>
        <strain evidence="1 2">ATCC 15068</strain>
    </source>
</reference>
<proteinExistence type="predicted"/>
<evidence type="ECO:0000313" key="2">
    <source>
        <dbReference type="Proteomes" id="UP000324106"/>
    </source>
</evidence>
<dbReference type="PANTHER" id="PTHR33973">
    <property type="entry name" value="OS07G0153300 PROTEIN"/>
    <property type="match status" value="1"/>
</dbReference>
<dbReference type="OrthoDB" id="9778801at2"/>
<gene>
    <name evidence="1" type="ORF">DEJ46_38205</name>
</gene>
<evidence type="ECO:0000313" key="1">
    <source>
        <dbReference type="EMBL" id="QES25042.1"/>
    </source>
</evidence>
<dbReference type="EMBL" id="CP029194">
    <property type="protein sequence ID" value="QES25042.1"/>
    <property type="molecule type" value="Genomic_DNA"/>
</dbReference>
<dbReference type="AlphaFoldDB" id="A0A5P2B370"/>
<dbReference type="PANTHER" id="PTHR33973:SF4">
    <property type="entry name" value="OS07G0153300 PROTEIN"/>
    <property type="match status" value="1"/>
</dbReference>
<protein>
    <submittedName>
        <fullName evidence="1">DUF1365 domain-containing protein</fullName>
    </submittedName>
</protein>
<name>A0A5P2B370_STRVZ</name>
<accession>A0A5P2B370</accession>
<dbReference type="Proteomes" id="UP000324106">
    <property type="component" value="Chromosome"/>
</dbReference>
<sequence>MPLRRRGRPGPGGELVTSAGTAPPIPALYTCEVAHTRVQPVRHSLRRRTYLWLVDLDALPSLPLLLRPLARFDAHDHFGGRAPTIRAGLDAYLASHGVRDADGRVLMLAHARVLGHVFNPLTLYWCHDKAGRPVCVVAEVHNTYGGRHCYLLRPDADGRADVAKDFYVSPFFDVEGSYRMRLPLPGEHLDLTVQLRLGDGSRPLTATVRGRCHPADARGLLTAALRHPWSTAAVSVGIRWHGIRLYLKGLPVRPRPAPPTRQGML</sequence>
<organism evidence="1 2">
    <name type="scientific">Streptomyces venezuelae</name>
    <dbReference type="NCBI Taxonomy" id="54571"/>
    <lineage>
        <taxon>Bacteria</taxon>
        <taxon>Bacillati</taxon>
        <taxon>Actinomycetota</taxon>
        <taxon>Actinomycetes</taxon>
        <taxon>Kitasatosporales</taxon>
        <taxon>Streptomycetaceae</taxon>
        <taxon>Streptomyces</taxon>
    </lineage>
</organism>